<evidence type="ECO:0008006" key="3">
    <source>
        <dbReference type="Google" id="ProtNLM"/>
    </source>
</evidence>
<gene>
    <name evidence="1" type="ORF">FIE12Z_6018</name>
</gene>
<dbReference type="STRING" id="2594813.A0A395MP33"/>
<sequence>MVRLLRIRAIAKAMPAGVMNSHLLTMCILRYTNNAGKALFIAESCGVNRGLPADFHSHSNQANTSGYSLCTADSKYMFTTSLWKTPTLVPGARPTMIVGCDVSHAVPGDVTASLASTTVSVDSNATRCAARKIPSDARPTTIEEV</sequence>
<reference evidence="1 2" key="1">
    <citation type="journal article" date="2018" name="PLoS Pathog.">
        <title>Evolution of structural diversity of trichothecenes, a family of toxins produced by plant pathogenic and entomopathogenic fungi.</title>
        <authorList>
            <person name="Proctor R.H."/>
            <person name="McCormick S.P."/>
            <person name="Kim H.S."/>
            <person name="Cardoza R.E."/>
            <person name="Stanley A.M."/>
            <person name="Lindo L."/>
            <person name="Kelly A."/>
            <person name="Brown D.W."/>
            <person name="Lee T."/>
            <person name="Vaughan M.M."/>
            <person name="Alexander N.J."/>
            <person name="Busman M."/>
            <person name="Gutierrez S."/>
        </authorList>
    </citation>
    <scope>NUCLEOTIDE SEQUENCE [LARGE SCALE GENOMIC DNA]</scope>
    <source>
        <strain evidence="1 2">NRRL 13405</strain>
    </source>
</reference>
<name>A0A395MP33_9HYPO</name>
<dbReference type="Proteomes" id="UP000265631">
    <property type="component" value="Unassembled WGS sequence"/>
</dbReference>
<dbReference type="AlphaFoldDB" id="A0A395MP33"/>
<keyword evidence="2" id="KW-1185">Reference proteome</keyword>
<evidence type="ECO:0000313" key="1">
    <source>
        <dbReference type="EMBL" id="RFN49718.1"/>
    </source>
</evidence>
<comment type="caution">
    <text evidence="1">The sequence shown here is derived from an EMBL/GenBank/DDBJ whole genome shotgun (WGS) entry which is preliminary data.</text>
</comment>
<dbReference type="EMBL" id="PXXK01000167">
    <property type="protein sequence ID" value="RFN49718.1"/>
    <property type="molecule type" value="Genomic_DNA"/>
</dbReference>
<dbReference type="Gene3D" id="3.30.420.10">
    <property type="entry name" value="Ribonuclease H-like superfamily/Ribonuclease H"/>
    <property type="match status" value="1"/>
</dbReference>
<protein>
    <recommendedName>
        <fullName evidence="3">Piwi domain-containing protein</fullName>
    </recommendedName>
</protein>
<organism evidence="1 2">
    <name type="scientific">Fusarium flagelliforme</name>
    <dbReference type="NCBI Taxonomy" id="2675880"/>
    <lineage>
        <taxon>Eukaryota</taxon>
        <taxon>Fungi</taxon>
        <taxon>Dikarya</taxon>
        <taxon>Ascomycota</taxon>
        <taxon>Pezizomycotina</taxon>
        <taxon>Sordariomycetes</taxon>
        <taxon>Hypocreomycetidae</taxon>
        <taxon>Hypocreales</taxon>
        <taxon>Nectriaceae</taxon>
        <taxon>Fusarium</taxon>
        <taxon>Fusarium incarnatum-equiseti species complex</taxon>
    </lineage>
</organism>
<proteinExistence type="predicted"/>
<dbReference type="GO" id="GO:0003676">
    <property type="term" value="F:nucleic acid binding"/>
    <property type="evidence" value="ECO:0007669"/>
    <property type="project" value="InterPro"/>
</dbReference>
<dbReference type="InterPro" id="IPR036397">
    <property type="entry name" value="RNaseH_sf"/>
</dbReference>
<accession>A0A395MP33</accession>
<evidence type="ECO:0000313" key="2">
    <source>
        <dbReference type="Proteomes" id="UP000265631"/>
    </source>
</evidence>